<sequence length="455" mass="49713">KMAAFTENVVKVAGIAAALPFVAVAAGFRLRFVQAKEANGSGVRRVYRVCDLPAYSGADTGDLKCDGGTSYPRNSLEAGISTARQTLQEVFGQFVHVVDNSMKITAKTSVATSIATYRYLRDNTEELSRAAVVAGAGVGGFLFANKSNPWRRSFYGFMAAVPCAIVCYPSKLMQLFQPASDYLRDAWEKDLRNHLEQKYSLGEQWQVGKIPRLQTSDNFDTISLSDFYEPDTEKLRTIDLCRADTVQQQVSTAELCHAETISTVDNVDKLSTGDFNTGELVEKPNTDVALIEEQVGKLNTGDLITAEHADNPSTGDLITAEHADNLSTRDFSTVKHVEMQSTGNCSTREQAENLSTGDFSPTEHVEMPSSADISNAGITEKLAEVDVAKNIEKPSSEDCNAQVLGELSHEYGNAEGKQKHWMVENCCLKDTEKTAKGSTDQSNPDDKDMYSTRSS</sequence>
<gene>
    <name evidence="3" type="ORF">CUNI_LOCUS3429</name>
</gene>
<keyword evidence="4" id="KW-1185">Reference proteome</keyword>
<protein>
    <recommendedName>
        <fullName evidence="5">MICOS complex subunit</fullName>
    </recommendedName>
</protein>
<keyword evidence="2" id="KW-0812">Transmembrane</keyword>
<feature type="compositionally biased region" description="Basic and acidic residues" evidence="1">
    <location>
        <begin position="444"/>
        <end position="455"/>
    </location>
</feature>
<dbReference type="AlphaFoldDB" id="A0A8S3YRD5"/>
<evidence type="ECO:0000313" key="4">
    <source>
        <dbReference type="Proteomes" id="UP000678393"/>
    </source>
</evidence>
<comment type="caution">
    <text evidence="3">The sequence shown here is derived from an EMBL/GenBank/DDBJ whole genome shotgun (WGS) entry which is preliminary data.</text>
</comment>
<feature type="transmembrane region" description="Helical" evidence="2">
    <location>
        <begin position="12"/>
        <end position="30"/>
    </location>
</feature>
<evidence type="ECO:0000256" key="1">
    <source>
        <dbReference type="SAM" id="MobiDB-lite"/>
    </source>
</evidence>
<dbReference type="PANTHER" id="PTHR14564">
    <property type="entry name" value="MICOS COMPLEX SUBUNIT MIC26 / MIC27 FAMILY MEMBER"/>
    <property type="match status" value="1"/>
</dbReference>
<dbReference type="EMBL" id="CAJHNH020000466">
    <property type="protein sequence ID" value="CAG5117871.1"/>
    <property type="molecule type" value="Genomic_DNA"/>
</dbReference>
<evidence type="ECO:0000313" key="3">
    <source>
        <dbReference type="EMBL" id="CAG5117871.1"/>
    </source>
</evidence>
<reference evidence="3" key="1">
    <citation type="submission" date="2021-04" db="EMBL/GenBank/DDBJ databases">
        <authorList>
            <consortium name="Molecular Ecology Group"/>
        </authorList>
    </citation>
    <scope>NUCLEOTIDE SEQUENCE</scope>
</reference>
<feature type="compositionally biased region" description="Polar residues" evidence="1">
    <location>
        <begin position="343"/>
        <end position="359"/>
    </location>
</feature>
<feature type="region of interest" description="Disordered" evidence="1">
    <location>
        <begin position="431"/>
        <end position="455"/>
    </location>
</feature>
<dbReference type="Proteomes" id="UP000678393">
    <property type="component" value="Unassembled WGS sequence"/>
</dbReference>
<dbReference type="InterPro" id="IPR033182">
    <property type="entry name" value="MIC26/MIC27_animal"/>
</dbReference>
<name>A0A8S3YRD5_9EUPU</name>
<dbReference type="GO" id="GO:0042407">
    <property type="term" value="P:cristae formation"/>
    <property type="evidence" value="ECO:0007669"/>
    <property type="project" value="InterPro"/>
</dbReference>
<accession>A0A8S3YRD5</accession>
<proteinExistence type="predicted"/>
<keyword evidence="2" id="KW-0472">Membrane</keyword>
<feature type="non-terminal residue" evidence="3">
    <location>
        <position position="455"/>
    </location>
</feature>
<dbReference type="GO" id="GO:0061617">
    <property type="term" value="C:MICOS complex"/>
    <property type="evidence" value="ECO:0007669"/>
    <property type="project" value="InterPro"/>
</dbReference>
<evidence type="ECO:0000256" key="2">
    <source>
        <dbReference type="SAM" id="Phobius"/>
    </source>
</evidence>
<feature type="region of interest" description="Disordered" evidence="1">
    <location>
        <begin position="343"/>
        <end position="367"/>
    </location>
</feature>
<organism evidence="3 4">
    <name type="scientific">Candidula unifasciata</name>
    <dbReference type="NCBI Taxonomy" id="100452"/>
    <lineage>
        <taxon>Eukaryota</taxon>
        <taxon>Metazoa</taxon>
        <taxon>Spiralia</taxon>
        <taxon>Lophotrochozoa</taxon>
        <taxon>Mollusca</taxon>
        <taxon>Gastropoda</taxon>
        <taxon>Heterobranchia</taxon>
        <taxon>Euthyneura</taxon>
        <taxon>Panpulmonata</taxon>
        <taxon>Eupulmonata</taxon>
        <taxon>Stylommatophora</taxon>
        <taxon>Helicina</taxon>
        <taxon>Helicoidea</taxon>
        <taxon>Geomitridae</taxon>
        <taxon>Candidula</taxon>
    </lineage>
</organism>
<evidence type="ECO:0008006" key="5">
    <source>
        <dbReference type="Google" id="ProtNLM"/>
    </source>
</evidence>
<keyword evidence="2" id="KW-1133">Transmembrane helix</keyword>